<organism evidence="1">
    <name type="scientific">uncultured Caudovirales phage</name>
    <dbReference type="NCBI Taxonomy" id="2100421"/>
    <lineage>
        <taxon>Viruses</taxon>
        <taxon>Duplodnaviria</taxon>
        <taxon>Heunggongvirae</taxon>
        <taxon>Uroviricota</taxon>
        <taxon>Caudoviricetes</taxon>
        <taxon>Peduoviridae</taxon>
        <taxon>Maltschvirus</taxon>
        <taxon>Maltschvirus maltsch</taxon>
    </lineage>
</organism>
<sequence>MEYKHEHIETFIEIIAGYRNPAGIIVGNLYMLSDPLISLARYDVKVIENLCQQSQNKIAYTDRQAKLAVDLIVKYERQLAKHNISIENVKVNPEFRMPLRTIDRSTRVWVEDNIIKIRFPYAPNLIESIREQSKTNRGTVKWNPDKKIWEADLTEYTVNWAYAFAQAHNFEIDSSLKEFMDLILAVEATPYTIELKADDDRLSITNAATTLSDYIDEKLGGFGLDNLLTLVDYAPILGYTCDPVIQEVVIDAYGTRFWSLCHNRELKVDQRSYYTDQLAEIVRYAEVTNRFPIYVYEPDMSDKLTMLLIRHFTREQVVNLNNNETVTPETRLVYANKIPKTSIDRIPLMISSAGMLFGGDRALWIQQAEKVVYFTKEVYNKGVKGRDVCKLD</sequence>
<dbReference type="EMBL" id="LR798243">
    <property type="protein sequence ID" value="CAB5214635.1"/>
    <property type="molecule type" value="Genomic_DNA"/>
</dbReference>
<name>A0A6J7WHG7_9CAUD</name>
<accession>A0A6J7WHG7</accession>
<reference evidence="1" key="1">
    <citation type="submission" date="2020-05" db="EMBL/GenBank/DDBJ databases">
        <authorList>
            <person name="Chiriac C."/>
            <person name="Salcher M."/>
            <person name="Ghai R."/>
            <person name="Kavagutti S V."/>
        </authorList>
    </citation>
    <scope>NUCLEOTIDE SEQUENCE</scope>
</reference>
<protein>
    <submittedName>
        <fullName evidence="1">Uncharacterized protein</fullName>
    </submittedName>
</protein>
<gene>
    <name evidence="1" type="ORF">UFOVP190_196</name>
</gene>
<evidence type="ECO:0000313" key="1">
    <source>
        <dbReference type="EMBL" id="CAB5214635.1"/>
    </source>
</evidence>
<proteinExistence type="predicted"/>